<dbReference type="GO" id="GO:0005886">
    <property type="term" value="C:plasma membrane"/>
    <property type="evidence" value="ECO:0007669"/>
    <property type="project" value="UniProtKB-SubCell"/>
</dbReference>
<evidence type="ECO:0000256" key="1">
    <source>
        <dbReference type="ARBA" id="ARBA00004251"/>
    </source>
</evidence>
<evidence type="ECO:0000256" key="4">
    <source>
        <dbReference type="ARBA" id="ARBA00022729"/>
    </source>
</evidence>
<comment type="subcellular location">
    <subcellularLocation>
        <location evidence="1">Cell membrane</location>
        <topology evidence="1">Single-pass type I membrane protein</topology>
    </subcellularLocation>
</comment>
<proteinExistence type="predicted"/>
<dbReference type="InterPro" id="IPR002126">
    <property type="entry name" value="Cadherin-like_dom"/>
</dbReference>
<accession>A0A9J6F2V9</accession>
<keyword evidence="8" id="KW-0472">Membrane</keyword>
<organism evidence="13 14">
    <name type="scientific">Rhipicephalus microplus</name>
    <name type="common">Cattle tick</name>
    <name type="synonym">Boophilus microplus</name>
    <dbReference type="NCBI Taxonomy" id="6941"/>
    <lineage>
        <taxon>Eukaryota</taxon>
        <taxon>Metazoa</taxon>
        <taxon>Ecdysozoa</taxon>
        <taxon>Arthropoda</taxon>
        <taxon>Chelicerata</taxon>
        <taxon>Arachnida</taxon>
        <taxon>Acari</taxon>
        <taxon>Parasitiformes</taxon>
        <taxon>Ixodida</taxon>
        <taxon>Ixodoidea</taxon>
        <taxon>Ixodidae</taxon>
        <taxon>Rhipicephalinae</taxon>
        <taxon>Rhipicephalus</taxon>
        <taxon>Boophilus</taxon>
    </lineage>
</organism>
<protein>
    <recommendedName>
        <fullName evidence="12">Cadherin domain-containing protein</fullName>
    </recommendedName>
</protein>
<dbReference type="VEuPathDB" id="VectorBase:LOC119162634"/>
<keyword evidence="14" id="KW-1185">Reference proteome</keyword>
<feature type="domain" description="Cadherin" evidence="12">
    <location>
        <begin position="392"/>
        <end position="490"/>
    </location>
</feature>
<dbReference type="PROSITE" id="PS50268">
    <property type="entry name" value="CADHERIN_2"/>
    <property type="match status" value="7"/>
</dbReference>
<dbReference type="Pfam" id="PF00028">
    <property type="entry name" value="Cadherin"/>
    <property type="match status" value="5"/>
</dbReference>
<evidence type="ECO:0000256" key="3">
    <source>
        <dbReference type="ARBA" id="ARBA00022692"/>
    </source>
</evidence>
<feature type="region of interest" description="Disordered" evidence="11">
    <location>
        <begin position="796"/>
        <end position="815"/>
    </location>
</feature>
<dbReference type="PANTHER" id="PTHR24028">
    <property type="entry name" value="CADHERIN-87A"/>
    <property type="match status" value="1"/>
</dbReference>
<name>A0A9J6F2V9_RHIMP</name>
<evidence type="ECO:0000256" key="6">
    <source>
        <dbReference type="ARBA" id="ARBA00022837"/>
    </source>
</evidence>
<dbReference type="FunFam" id="2.60.40.60:FF:000020">
    <property type="entry name" value="Dachsous cadherin-related 1b"/>
    <property type="match status" value="2"/>
</dbReference>
<dbReference type="GO" id="GO:0009653">
    <property type="term" value="P:anatomical structure morphogenesis"/>
    <property type="evidence" value="ECO:0007669"/>
    <property type="project" value="UniProtKB-ARBA"/>
</dbReference>
<dbReference type="CDD" id="cd11304">
    <property type="entry name" value="Cadherin_repeat"/>
    <property type="match status" value="7"/>
</dbReference>
<dbReference type="InterPro" id="IPR050174">
    <property type="entry name" value="Protocadherin/Cadherin-CA"/>
</dbReference>
<feature type="domain" description="Cadherin" evidence="12">
    <location>
        <begin position="598"/>
        <end position="703"/>
    </location>
</feature>
<sequence length="933" mass="101553">MPSVEMPAIIEQRRRHVTFSEGRGRQARSVVRPAPSFPSGGADSEQSGTQSLFNLLSESPCSAQAMAGRIPPRGAPLHHSLVGIIGRDTGTQPPYLIVPAPGSAVDSDLSIDQASGQVRTSVVLDRELRSEYSFVAIPSSGDNVRVNIHVLDVNDNAPEFPVDSMALEFPENTPRDVKRTLSPARDRDLGEFSTQHYRIASGNADGAFRLASHRERDDVLYLDLQISGALDREATPFYSLQVEAFDGGRPPLRGMMTVNITILDVNDNPPAFNQSRYVGRVPENASMGTAVLRVLATDADAGDNGRVHYAINRRQSDRDGLFAIDAESGLVSVSKPLDFEAKDTHELVVVARDCGEQPLEATAFVSVLLTDVNDNQPSINLIFLSDDASPKVSEDARPGELVARVSVNDPDSKAEYANVNVSLSGGDGHFGLATQDNIIYLVMVAQPLDRETRARYGMLLTATDQGSPPLNASRSFELAVTDTNDNAPEFDQDTYHASVLEVADPGTSVLQLTASDRDEGRNSLLRYSILHTPDTYSQWFHVDPRTGLVTTRTPIDCETSPVPRVTVLATDGGEPPLSASATLLVTISDVNDNEPIFDQSFYNITVAEDEPVGKCVLRVSASDPDCGVNAMVNFTLGGGASSDFRQHFAVHPSTGELCLIASLDRELRSSYEIPIAATDRGGLSTMAMVKVYVRDVNDNRPIFYPREYNVSLREQDALATPIAVVVASDADSGAFGSVSYHIVSGNDMGIFRVDPTSGKFFYRMAWKTALEMQCETPPAVIENSFQHSGFVCPDDSDIPPEATPEDTREPTGNMDGEVNDTHFDSLLPSGVQILDYVSIDYHVAIADLLTDDNILSEGLEEDQNHFSDDDGQDEPMRRQRTVQEAAEALAVLEEFCVCSCDSERAHHHLMALKKIVLSEIPTGKQARTAHFFF</sequence>
<keyword evidence="9" id="KW-0325">Glycoprotein</keyword>
<dbReference type="InterPro" id="IPR020894">
    <property type="entry name" value="Cadherin_CS"/>
</dbReference>
<evidence type="ECO:0000259" key="12">
    <source>
        <dbReference type="PROSITE" id="PS50268"/>
    </source>
</evidence>
<feature type="domain" description="Cadherin" evidence="12">
    <location>
        <begin position="704"/>
        <end position="758"/>
    </location>
</feature>
<keyword evidence="5" id="KW-0677">Repeat</keyword>
<evidence type="ECO:0000313" key="13">
    <source>
        <dbReference type="EMBL" id="KAH8040857.1"/>
    </source>
</evidence>
<evidence type="ECO:0000256" key="5">
    <source>
        <dbReference type="ARBA" id="ARBA00022737"/>
    </source>
</evidence>
<keyword evidence="3" id="KW-0812">Transmembrane</keyword>
<dbReference type="EMBL" id="JABSTU010000001">
    <property type="protein sequence ID" value="KAH8040857.1"/>
    <property type="molecule type" value="Genomic_DNA"/>
</dbReference>
<dbReference type="FunFam" id="2.60.40.60:FF:000226">
    <property type="entry name" value="Dachsous, isoform B"/>
    <property type="match status" value="1"/>
</dbReference>
<reference evidence="13" key="1">
    <citation type="journal article" date="2020" name="Cell">
        <title>Large-Scale Comparative Analyses of Tick Genomes Elucidate Their Genetic Diversity and Vector Capacities.</title>
        <authorList>
            <consortium name="Tick Genome and Microbiome Consortium (TIGMIC)"/>
            <person name="Jia N."/>
            <person name="Wang J."/>
            <person name="Shi W."/>
            <person name="Du L."/>
            <person name="Sun Y."/>
            <person name="Zhan W."/>
            <person name="Jiang J.F."/>
            <person name="Wang Q."/>
            <person name="Zhang B."/>
            <person name="Ji P."/>
            <person name="Bell-Sakyi L."/>
            <person name="Cui X.M."/>
            <person name="Yuan T.T."/>
            <person name="Jiang B.G."/>
            <person name="Yang W.F."/>
            <person name="Lam T.T."/>
            <person name="Chang Q.C."/>
            <person name="Ding S.J."/>
            <person name="Wang X.J."/>
            <person name="Zhu J.G."/>
            <person name="Ruan X.D."/>
            <person name="Zhao L."/>
            <person name="Wei J.T."/>
            <person name="Ye R.Z."/>
            <person name="Que T.C."/>
            <person name="Du C.H."/>
            <person name="Zhou Y.H."/>
            <person name="Cheng J.X."/>
            <person name="Dai P.F."/>
            <person name="Guo W.B."/>
            <person name="Han X.H."/>
            <person name="Huang E.J."/>
            <person name="Li L.F."/>
            <person name="Wei W."/>
            <person name="Gao Y.C."/>
            <person name="Liu J.Z."/>
            <person name="Shao H.Z."/>
            <person name="Wang X."/>
            <person name="Wang C.C."/>
            <person name="Yang T.C."/>
            <person name="Huo Q.B."/>
            <person name="Li W."/>
            <person name="Chen H.Y."/>
            <person name="Chen S.E."/>
            <person name="Zhou L.G."/>
            <person name="Ni X.B."/>
            <person name="Tian J.H."/>
            <person name="Sheng Y."/>
            <person name="Liu T."/>
            <person name="Pan Y.S."/>
            <person name="Xia L.Y."/>
            <person name="Li J."/>
            <person name="Zhao F."/>
            <person name="Cao W.C."/>
        </authorList>
    </citation>
    <scope>NUCLEOTIDE SEQUENCE</scope>
    <source>
        <strain evidence="13">Rmic-2018</strain>
    </source>
</reference>
<keyword evidence="4" id="KW-0732">Signal</keyword>
<keyword evidence="6 10" id="KW-0106">Calcium</keyword>
<evidence type="ECO:0000313" key="14">
    <source>
        <dbReference type="Proteomes" id="UP000821866"/>
    </source>
</evidence>
<evidence type="ECO:0000256" key="11">
    <source>
        <dbReference type="SAM" id="MobiDB-lite"/>
    </source>
</evidence>
<reference evidence="13" key="2">
    <citation type="submission" date="2021-09" db="EMBL/GenBank/DDBJ databases">
        <authorList>
            <person name="Jia N."/>
            <person name="Wang J."/>
            <person name="Shi W."/>
            <person name="Du L."/>
            <person name="Sun Y."/>
            <person name="Zhan W."/>
            <person name="Jiang J."/>
            <person name="Wang Q."/>
            <person name="Zhang B."/>
            <person name="Ji P."/>
            <person name="Sakyi L.B."/>
            <person name="Cui X."/>
            <person name="Yuan T."/>
            <person name="Jiang B."/>
            <person name="Yang W."/>
            <person name="Lam T.T.-Y."/>
            <person name="Chang Q."/>
            <person name="Ding S."/>
            <person name="Wang X."/>
            <person name="Zhu J."/>
            <person name="Ruan X."/>
            <person name="Zhao L."/>
            <person name="Wei J."/>
            <person name="Que T."/>
            <person name="Du C."/>
            <person name="Cheng J."/>
            <person name="Dai P."/>
            <person name="Han X."/>
            <person name="Huang E."/>
            <person name="Gao Y."/>
            <person name="Liu J."/>
            <person name="Shao H."/>
            <person name="Ye R."/>
            <person name="Li L."/>
            <person name="Wei W."/>
            <person name="Wang X."/>
            <person name="Wang C."/>
            <person name="Huo Q."/>
            <person name="Li W."/>
            <person name="Guo W."/>
            <person name="Chen H."/>
            <person name="Chen S."/>
            <person name="Zhou L."/>
            <person name="Zhou L."/>
            <person name="Ni X."/>
            <person name="Tian J."/>
            <person name="Zhou Y."/>
            <person name="Sheng Y."/>
            <person name="Liu T."/>
            <person name="Pan Y."/>
            <person name="Xia L."/>
            <person name="Li J."/>
            <person name="Zhao F."/>
            <person name="Cao W."/>
        </authorList>
    </citation>
    <scope>NUCLEOTIDE SEQUENCE</scope>
    <source>
        <strain evidence="13">Rmic-2018</strain>
        <tissue evidence="13">Larvae</tissue>
    </source>
</reference>
<comment type="caution">
    <text evidence="13">The sequence shown here is derived from an EMBL/GenBank/DDBJ whole genome shotgun (WGS) entry which is preliminary data.</text>
</comment>
<dbReference type="PROSITE" id="PS00232">
    <property type="entry name" value="CADHERIN_1"/>
    <property type="match status" value="3"/>
</dbReference>
<evidence type="ECO:0000256" key="2">
    <source>
        <dbReference type="ARBA" id="ARBA00022475"/>
    </source>
</evidence>
<dbReference type="PRINTS" id="PR00205">
    <property type="entry name" value="CADHERIN"/>
</dbReference>
<dbReference type="PANTHER" id="PTHR24028:SF328">
    <property type="entry name" value="CADHERIN-3"/>
    <property type="match status" value="1"/>
</dbReference>
<dbReference type="FunFam" id="2.60.40.60:FF:000102">
    <property type="entry name" value="Dachsous cadherin-related 1b"/>
    <property type="match status" value="1"/>
</dbReference>
<dbReference type="FunFam" id="2.60.40.60:FF:000007">
    <property type="entry name" value="Protocadherin alpha 2"/>
    <property type="match status" value="1"/>
</dbReference>
<feature type="domain" description="Cadherin" evidence="12">
    <location>
        <begin position="95"/>
        <end position="160"/>
    </location>
</feature>
<dbReference type="Gene3D" id="2.60.40.60">
    <property type="entry name" value="Cadherins"/>
    <property type="match status" value="7"/>
</dbReference>
<dbReference type="InterPro" id="IPR015919">
    <property type="entry name" value="Cadherin-like_sf"/>
</dbReference>
<dbReference type="SUPFAM" id="SSF49313">
    <property type="entry name" value="Cadherin-like"/>
    <property type="match status" value="7"/>
</dbReference>
<feature type="domain" description="Cadherin" evidence="12">
    <location>
        <begin position="273"/>
        <end position="379"/>
    </location>
</feature>
<keyword evidence="2" id="KW-1003">Cell membrane</keyword>
<evidence type="ECO:0000256" key="7">
    <source>
        <dbReference type="ARBA" id="ARBA00022989"/>
    </source>
</evidence>
<keyword evidence="7" id="KW-1133">Transmembrane helix</keyword>
<feature type="region of interest" description="Disordered" evidence="11">
    <location>
        <begin position="20"/>
        <end position="48"/>
    </location>
</feature>
<evidence type="ECO:0000256" key="8">
    <source>
        <dbReference type="ARBA" id="ARBA00023136"/>
    </source>
</evidence>
<dbReference type="GO" id="GO:0060429">
    <property type="term" value="P:epithelium development"/>
    <property type="evidence" value="ECO:0007669"/>
    <property type="project" value="UniProtKB-ARBA"/>
</dbReference>
<evidence type="ECO:0000256" key="10">
    <source>
        <dbReference type="PROSITE-ProRule" id="PRU00043"/>
    </source>
</evidence>
<dbReference type="Proteomes" id="UP000821866">
    <property type="component" value="Chromosome 1"/>
</dbReference>
<dbReference type="GO" id="GO:0005509">
    <property type="term" value="F:calcium ion binding"/>
    <property type="evidence" value="ECO:0007669"/>
    <property type="project" value="UniProtKB-UniRule"/>
</dbReference>
<dbReference type="GO" id="GO:0007156">
    <property type="term" value="P:homophilic cell adhesion via plasma membrane adhesion molecules"/>
    <property type="evidence" value="ECO:0007669"/>
    <property type="project" value="InterPro"/>
</dbReference>
<dbReference type="AlphaFoldDB" id="A0A9J6F2V9"/>
<evidence type="ECO:0000256" key="9">
    <source>
        <dbReference type="ARBA" id="ARBA00023180"/>
    </source>
</evidence>
<gene>
    <name evidence="13" type="ORF">HPB51_013027</name>
</gene>
<feature type="domain" description="Cadherin" evidence="12">
    <location>
        <begin position="491"/>
        <end position="597"/>
    </location>
</feature>
<dbReference type="SMART" id="SM00112">
    <property type="entry name" value="CA"/>
    <property type="match status" value="6"/>
</dbReference>
<feature type="domain" description="Cadherin" evidence="12">
    <location>
        <begin position="161"/>
        <end position="272"/>
    </location>
</feature>